<dbReference type="AlphaFoldDB" id="A0A822Y9F3"/>
<organism evidence="1 2">
    <name type="scientific">Nelumbo nucifera</name>
    <name type="common">Sacred lotus</name>
    <dbReference type="NCBI Taxonomy" id="4432"/>
    <lineage>
        <taxon>Eukaryota</taxon>
        <taxon>Viridiplantae</taxon>
        <taxon>Streptophyta</taxon>
        <taxon>Embryophyta</taxon>
        <taxon>Tracheophyta</taxon>
        <taxon>Spermatophyta</taxon>
        <taxon>Magnoliopsida</taxon>
        <taxon>Proteales</taxon>
        <taxon>Nelumbonaceae</taxon>
        <taxon>Nelumbo</taxon>
    </lineage>
</organism>
<name>A0A822Y9F3_NELNU</name>
<keyword evidence="2" id="KW-1185">Reference proteome</keyword>
<reference evidence="1 2" key="1">
    <citation type="journal article" date="2020" name="Mol. Biol. Evol.">
        <title>Distinct Expression and Methylation Patterns for Genes with Different Fates following a Single Whole-Genome Duplication in Flowering Plants.</title>
        <authorList>
            <person name="Shi T."/>
            <person name="Rahmani R.S."/>
            <person name="Gugger P.F."/>
            <person name="Wang M."/>
            <person name="Li H."/>
            <person name="Zhang Y."/>
            <person name="Li Z."/>
            <person name="Wang Q."/>
            <person name="Van de Peer Y."/>
            <person name="Marchal K."/>
            <person name="Chen J."/>
        </authorList>
    </citation>
    <scope>NUCLEOTIDE SEQUENCE [LARGE SCALE GENOMIC DNA]</scope>
    <source>
        <tissue evidence="1">Leaf</tissue>
    </source>
</reference>
<evidence type="ECO:0000313" key="1">
    <source>
        <dbReference type="EMBL" id="DAD29170.1"/>
    </source>
</evidence>
<gene>
    <name evidence="1" type="ORF">HUJ06_030638</name>
</gene>
<protein>
    <submittedName>
        <fullName evidence="1">Uncharacterized protein</fullName>
    </submittedName>
</protein>
<proteinExistence type="predicted"/>
<dbReference type="Proteomes" id="UP000607653">
    <property type="component" value="Unassembled WGS sequence"/>
</dbReference>
<sequence length="20" mass="2447">MLNVAMEDLRKFSRLTFFLD</sequence>
<evidence type="ECO:0000313" key="2">
    <source>
        <dbReference type="Proteomes" id="UP000607653"/>
    </source>
</evidence>
<accession>A0A822Y9F3</accession>
<comment type="caution">
    <text evidence="1">The sequence shown here is derived from an EMBL/GenBank/DDBJ whole genome shotgun (WGS) entry which is preliminary data.</text>
</comment>
<dbReference type="EMBL" id="DUZY01000002">
    <property type="protein sequence ID" value="DAD29170.1"/>
    <property type="molecule type" value="Genomic_DNA"/>
</dbReference>